<dbReference type="InterPro" id="IPR010158">
    <property type="entry name" value="Amidase_Cbmase"/>
</dbReference>
<evidence type="ECO:0000256" key="2">
    <source>
        <dbReference type="ARBA" id="ARBA00022801"/>
    </source>
</evidence>
<dbReference type="NCBIfam" id="NF006769">
    <property type="entry name" value="PRK09290.1-3"/>
    <property type="match status" value="1"/>
</dbReference>
<dbReference type="InterPro" id="IPR036264">
    <property type="entry name" value="Bact_exopeptidase_dim_dom"/>
</dbReference>
<feature type="binding site" evidence="3">
    <location>
        <position position="130"/>
    </location>
    <ligand>
        <name>Zn(2+)</name>
        <dbReference type="ChEBI" id="CHEBI:29105"/>
        <label>2</label>
    </ligand>
</feature>
<dbReference type="GO" id="GO:0046872">
    <property type="term" value="F:metal ion binding"/>
    <property type="evidence" value="ECO:0007669"/>
    <property type="project" value="UniProtKB-KW"/>
</dbReference>
<evidence type="ECO:0000256" key="1">
    <source>
        <dbReference type="ARBA" id="ARBA00006153"/>
    </source>
</evidence>
<dbReference type="Pfam" id="PF07687">
    <property type="entry name" value="M20_dimer"/>
    <property type="match status" value="1"/>
</dbReference>
<keyword evidence="3" id="KW-0479">Metal-binding</keyword>
<sequence>MTDQLRIDGARLWRRIMDMAEIGATPGGGSCRVALTEEDAEGRALLCRWCEGLGLRITKDRMGNIFARRPGTDGDRDPVAFGSHLDTQPHGGRFDGVFGVLAGLEVIETLSDQDVQTRAPLELCVWSNEEGARFAPPMLASGVFAGSYELDFALSRTDNDGVTLDQALEQIGARGERVCGDHRLAAFIEPHIEQGPILEREGLKVGVVTGVQGSRWFRVSFTGQDAHTGATPMPGRRDALVGAARFVVAMQELALAQAPHAVATIGHIDNQPNSHNTIPGHVTVTVDMRHPDAEVLDAMEAELRSAAETLAAGENLEHGIERIANTPPVHFAEPCVQALDAAAHACGYAYRRLISGAGHDACHIARVAPTAMIFVPCAGGLSHNEAESAEQEDLTAGANVLLQAIIRLANS</sequence>
<dbReference type="Gene3D" id="3.40.630.10">
    <property type="entry name" value="Zn peptidases"/>
    <property type="match status" value="1"/>
</dbReference>
<dbReference type="InterPro" id="IPR002933">
    <property type="entry name" value="Peptidase_M20"/>
</dbReference>
<feature type="binding site" evidence="3">
    <location>
        <position position="95"/>
    </location>
    <ligand>
        <name>Zn(2+)</name>
        <dbReference type="ChEBI" id="CHEBI:29105"/>
        <label>2</label>
    </ligand>
</feature>
<dbReference type="PANTHER" id="PTHR32494">
    <property type="entry name" value="ALLANTOATE DEIMINASE-RELATED"/>
    <property type="match status" value="1"/>
</dbReference>
<dbReference type="CDD" id="cd03884">
    <property type="entry name" value="M20_bAS"/>
    <property type="match status" value="1"/>
</dbReference>
<reference evidence="5 6" key="1">
    <citation type="submission" date="2018-05" db="EMBL/GenBank/DDBJ databases">
        <title>Spiribacter halobius sp. nov., a moderately halophilic bacterium isolated from marine solar saltern.</title>
        <authorList>
            <person name="Zheng W.-S."/>
            <person name="Lu D.-C."/>
            <person name="Du Z.-J."/>
        </authorList>
    </citation>
    <scope>NUCLEOTIDE SEQUENCE [LARGE SCALE GENOMIC DNA]</scope>
    <source>
        <strain evidence="5 6">E85</strain>
    </source>
</reference>
<dbReference type="SUPFAM" id="SSF55031">
    <property type="entry name" value="Bacterial exopeptidase dimerisation domain"/>
    <property type="match status" value="1"/>
</dbReference>
<keyword evidence="2 5" id="KW-0378">Hydrolase</keyword>
<keyword evidence="6" id="KW-1185">Reference proteome</keyword>
<dbReference type="OrthoDB" id="9808195at2"/>
<comment type="similarity">
    <text evidence="1">Belongs to the peptidase M20 family.</text>
</comment>
<evidence type="ECO:0000313" key="6">
    <source>
        <dbReference type="Proteomes" id="UP000245474"/>
    </source>
</evidence>
<evidence type="ECO:0000259" key="4">
    <source>
        <dbReference type="Pfam" id="PF07687"/>
    </source>
</evidence>
<dbReference type="NCBIfam" id="NF009527">
    <property type="entry name" value="PRK12891.1"/>
    <property type="match status" value="1"/>
</dbReference>
<dbReference type="SUPFAM" id="SSF53187">
    <property type="entry name" value="Zn-dependent exopeptidases"/>
    <property type="match status" value="1"/>
</dbReference>
<dbReference type="NCBIfam" id="NF006771">
    <property type="entry name" value="PRK09290.1-5"/>
    <property type="match status" value="1"/>
</dbReference>
<evidence type="ECO:0000313" key="5">
    <source>
        <dbReference type="EMBL" id="PWG61485.1"/>
    </source>
</evidence>
<dbReference type="EMBL" id="QFFI01000033">
    <property type="protein sequence ID" value="PWG61485.1"/>
    <property type="molecule type" value="Genomic_DNA"/>
</dbReference>
<accession>A0A2U2MX95</accession>
<evidence type="ECO:0000256" key="3">
    <source>
        <dbReference type="PIRSR" id="PIRSR001235-1"/>
    </source>
</evidence>
<dbReference type="GO" id="GO:0016813">
    <property type="term" value="F:hydrolase activity, acting on carbon-nitrogen (but not peptide) bonds, in linear amidines"/>
    <property type="evidence" value="ECO:0007669"/>
    <property type="project" value="InterPro"/>
</dbReference>
<feature type="binding site" evidence="3">
    <location>
        <position position="84"/>
    </location>
    <ligand>
        <name>Zn(2+)</name>
        <dbReference type="ChEBI" id="CHEBI:29105"/>
        <label>1</label>
    </ligand>
</feature>
<feature type="binding site" evidence="3">
    <location>
        <position position="191"/>
    </location>
    <ligand>
        <name>Zn(2+)</name>
        <dbReference type="ChEBI" id="CHEBI:29105"/>
        <label>1</label>
    </ligand>
</feature>
<dbReference type="RefSeq" id="WP_109679864.1">
    <property type="nucleotide sequence ID" value="NZ_CP086615.1"/>
</dbReference>
<comment type="cofactor">
    <cofactor evidence="3">
        <name>Zn(2+)</name>
        <dbReference type="ChEBI" id="CHEBI:29105"/>
    </cofactor>
    <text evidence="3">Binds 2 Zn(2+) ions per subunit.</text>
</comment>
<comment type="caution">
    <text evidence="5">The sequence shown here is derived from an EMBL/GenBank/DDBJ whole genome shotgun (WGS) entry which is preliminary data.</text>
</comment>
<proteinExistence type="inferred from homology"/>
<feature type="binding site" evidence="3">
    <location>
        <position position="383"/>
    </location>
    <ligand>
        <name>Zn(2+)</name>
        <dbReference type="ChEBI" id="CHEBI:29105"/>
        <label>2</label>
    </ligand>
</feature>
<dbReference type="NCBIfam" id="TIGR01879">
    <property type="entry name" value="hydantase"/>
    <property type="match status" value="1"/>
</dbReference>
<gene>
    <name evidence="5" type="ORF">DEM34_16110</name>
</gene>
<dbReference type="Gene3D" id="3.30.70.360">
    <property type="match status" value="1"/>
</dbReference>
<feature type="domain" description="Peptidase M20 dimerisation" evidence="4">
    <location>
        <begin position="210"/>
        <end position="312"/>
    </location>
</feature>
<dbReference type="InterPro" id="IPR011650">
    <property type="entry name" value="Peptidase_M20_dimer"/>
</dbReference>
<dbReference type="PIRSF" id="PIRSF001235">
    <property type="entry name" value="Amidase_carbamoylase"/>
    <property type="match status" value="1"/>
</dbReference>
<dbReference type="Pfam" id="PF01546">
    <property type="entry name" value="Peptidase_M20"/>
    <property type="match status" value="1"/>
</dbReference>
<protein>
    <submittedName>
        <fullName evidence="5">Zn-dependent hydrolase</fullName>
    </submittedName>
</protein>
<keyword evidence="3" id="KW-0862">Zinc</keyword>
<dbReference type="PANTHER" id="PTHR32494:SF5">
    <property type="entry name" value="ALLANTOATE AMIDOHYDROLASE"/>
    <property type="match status" value="1"/>
</dbReference>
<dbReference type="AlphaFoldDB" id="A0A2U2MX95"/>
<organism evidence="5 6">
    <name type="scientific">Sediminicurvatus halobius</name>
    <dbReference type="NCBI Taxonomy" id="2182432"/>
    <lineage>
        <taxon>Bacteria</taxon>
        <taxon>Pseudomonadati</taxon>
        <taxon>Pseudomonadota</taxon>
        <taxon>Gammaproteobacteria</taxon>
        <taxon>Chromatiales</taxon>
        <taxon>Ectothiorhodospiraceae</taxon>
        <taxon>Sediminicurvatus</taxon>
    </lineage>
</organism>
<feature type="binding site" evidence="3">
    <location>
        <position position="95"/>
    </location>
    <ligand>
        <name>Zn(2+)</name>
        <dbReference type="ChEBI" id="CHEBI:29105"/>
        <label>1</label>
    </ligand>
</feature>
<dbReference type="Proteomes" id="UP000245474">
    <property type="component" value="Unassembled WGS sequence"/>
</dbReference>
<name>A0A2U2MX95_9GAMM</name>